<evidence type="ECO:0000256" key="4">
    <source>
        <dbReference type="SAM" id="MobiDB-lite"/>
    </source>
</evidence>
<comment type="subcellular location">
    <subcellularLocation>
        <location evidence="1">Bacterial microcompartment</location>
    </subcellularLocation>
</comment>
<dbReference type="GO" id="GO:0031469">
    <property type="term" value="C:bacterial microcompartment"/>
    <property type="evidence" value="ECO:0007669"/>
    <property type="project" value="UniProtKB-SubCell"/>
</dbReference>
<reference evidence="6 7" key="1">
    <citation type="submission" date="2016-10" db="EMBL/GenBank/DDBJ databases">
        <title>Complete Genome Sequence of Peptococcaceae strain DCMF.</title>
        <authorList>
            <person name="Edwards R.J."/>
            <person name="Holland S.I."/>
            <person name="Deshpande N.P."/>
            <person name="Wong Y.K."/>
            <person name="Ertan H."/>
            <person name="Manefield M."/>
            <person name="Russell T.L."/>
            <person name="Lee M.J."/>
        </authorList>
    </citation>
    <scope>NUCLEOTIDE SEQUENCE [LARGE SCALE GENOMIC DNA]</scope>
    <source>
        <strain evidence="6 7">DCMF</strain>
    </source>
</reference>
<evidence type="ECO:0000313" key="6">
    <source>
        <dbReference type="EMBL" id="ATW27978.1"/>
    </source>
</evidence>
<dbReference type="InterPro" id="IPR050575">
    <property type="entry name" value="BMC_shell"/>
</dbReference>
<feature type="region of interest" description="Disordered" evidence="4">
    <location>
        <begin position="200"/>
        <end position="221"/>
    </location>
</feature>
<evidence type="ECO:0000256" key="3">
    <source>
        <dbReference type="PROSITE-ProRule" id="PRU01278"/>
    </source>
</evidence>
<feature type="compositionally biased region" description="Acidic residues" evidence="4">
    <location>
        <begin position="150"/>
        <end position="167"/>
    </location>
</feature>
<dbReference type="AlphaFoldDB" id="A0A3G1L006"/>
<evidence type="ECO:0000259" key="5">
    <source>
        <dbReference type="PROSITE" id="PS51930"/>
    </source>
</evidence>
<gene>
    <name evidence="6" type="ORF">DCMF_27375</name>
</gene>
<dbReference type="Proteomes" id="UP000323521">
    <property type="component" value="Chromosome"/>
</dbReference>
<comment type="similarity">
    <text evidence="3">Belongs to the bacterial microcompartments protein family.</text>
</comment>
<dbReference type="InterPro" id="IPR044872">
    <property type="entry name" value="CcmK/CsoS1_BMC"/>
</dbReference>
<feature type="domain" description="BMC" evidence="5">
    <location>
        <begin position="21"/>
        <end position="106"/>
    </location>
</feature>
<dbReference type="PANTHER" id="PTHR33941:SF11">
    <property type="entry name" value="BACTERIAL MICROCOMPARTMENT SHELL PROTEIN PDUJ"/>
    <property type="match status" value="1"/>
</dbReference>
<proteinExistence type="inferred from homology"/>
<dbReference type="SUPFAM" id="SSF143414">
    <property type="entry name" value="CcmK-like"/>
    <property type="match status" value="1"/>
</dbReference>
<dbReference type="InterPro" id="IPR037233">
    <property type="entry name" value="CcmK-like_sf"/>
</dbReference>
<accession>A0A3G1L006</accession>
<dbReference type="PANTHER" id="PTHR33941">
    <property type="entry name" value="PROPANEDIOL UTILIZATION PROTEIN PDUA"/>
    <property type="match status" value="1"/>
</dbReference>
<dbReference type="SMART" id="SM00877">
    <property type="entry name" value="BMC"/>
    <property type="match status" value="1"/>
</dbReference>
<protein>
    <recommendedName>
        <fullName evidence="5">BMC domain-containing protein</fullName>
    </recommendedName>
</protein>
<dbReference type="PROSITE" id="PS51930">
    <property type="entry name" value="BMC_2"/>
    <property type="match status" value="1"/>
</dbReference>
<evidence type="ECO:0000313" key="7">
    <source>
        <dbReference type="Proteomes" id="UP000323521"/>
    </source>
</evidence>
<dbReference type="EMBL" id="CP017634">
    <property type="protein sequence ID" value="ATW27978.1"/>
    <property type="molecule type" value="Genomic_DNA"/>
</dbReference>
<dbReference type="InterPro" id="IPR000249">
    <property type="entry name" value="BMC_dom"/>
</dbReference>
<keyword evidence="2" id="KW-1283">Bacterial microcompartment</keyword>
<evidence type="ECO:0000256" key="1">
    <source>
        <dbReference type="ARBA" id="ARBA00024322"/>
    </source>
</evidence>
<name>A0A3G1L006_FORW1</name>
<keyword evidence="7" id="KW-1185">Reference proteome</keyword>
<dbReference type="CDD" id="cd07045">
    <property type="entry name" value="BMC_CcmK_like"/>
    <property type="match status" value="1"/>
</dbReference>
<feature type="region of interest" description="Disordered" evidence="4">
    <location>
        <begin position="116"/>
        <end position="188"/>
    </location>
</feature>
<dbReference type="Pfam" id="PF00936">
    <property type="entry name" value="BMC"/>
    <property type="match status" value="1"/>
</dbReference>
<dbReference type="Gene3D" id="3.30.70.1710">
    <property type="match status" value="1"/>
</dbReference>
<dbReference type="OrthoDB" id="9812608at2"/>
<organism evidence="6 7">
    <name type="scientific">Formimonas warabiya</name>
    <dbReference type="NCBI Taxonomy" id="1761012"/>
    <lineage>
        <taxon>Bacteria</taxon>
        <taxon>Bacillati</taxon>
        <taxon>Bacillota</taxon>
        <taxon>Clostridia</taxon>
        <taxon>Eubacteriales</taxon>
        <taxon>Peptococcaceae</taxon>
        <taxon>Candidatus Formimonas</taxon>
    </lineage>
</organism>
<sequence>MVRYNFHAQRGGECTVACLDSIGVIELVGLATAIECADAAVKAAHVRLLGYELSKGGGMVTIKISGNVGAVQAAVAAGTAASARVGTVVSKIIIPRPHRDLDQFILSKETVPAFEAKEEERENGGLAWGPGQESEEFDEGDATPVNPGWVDEEEITEPAERLEEDGASDAPLDQNNPGDPSARNEMENSRKATCNICNDPQCPRQKGEPHVNCLHFKSEKR</sequence>
<dbReference type="KEGG" id="fwa:DCMF_27375"/>
<evidence type="ECO:0000256" key="2">
    <source>
        <dbReference type="ARBA" id="ARBA00024446"/>
    </source>
</evidence>